<dbReference type="OrthoDB" id="108771at2"/>
<dbReference type="PANTHER" id="PTHR30346">
    <property type="entry name" value="TRANSCRIPTIONAL DUAL REGULATOR HCAR-RELATED"/>
    <property type="match status" value="1"/>
</dbReference>
<dbReference type="InterPro" id="IPR000847">
    <property type="entry name" value="LysR_HTH_N"/>
</dbReference>
<dbReference type="SUPFAM" id="SSF53850">
    <property type="entry name" value="Periplasmic binding protein-like II"/>
    <property type="match status" value="1"/>
</dbReference>
<dbReference type="PRINTS" id="PR00039">
    <property type="entry name" value="HTHLYSR"/>
</dbReference>
<dbReference type="Pfam" id="PF03466">
    <property type="entry name" value="LysR_substrate"/>
    <property type="match status" value="1"/>
</dbReference>
<dbReference type="PANTHER" id="PTHR30346:SF28">
    <property type="entry name" value="HTH-TYPE TRANSCRIPTIONAL REGULATOR CYNR"/>
    <property type="match status" value="1"/>
</dbReference>
<dbReference type="Proteomes" id="UP000321820">
    <property type="component" value="Chromosome"/>
</dbReference>
<feature type="domain" description="HTH lysR-type" evidence="5">
    <location>
        <begin position="4"/>
        <end position="61"/>
    </location>
</feature>
<evidence type="ECO:0000313" key="7">
    <source>
        <dbReference type="Proteomes" id="UP000321820"/>
    </source>
</evidence>
<dbReference type="GO" id="GO:0003700">
    <property type="term" value="F:DNA-binding transcription factor activity"/>
    <property type="evidence" value="ECO:0007669"/>
    <property type="project" value="InterPro"/>
</dbReference>
<dbReference type="KEGG" id="talb:FTW19_01435"/>
<evidence type="ECO:0000256" key="1">
    <source>
        <dbReference type="ARBA" id="ARBA00009437"/>
    </source>
</evidence>
<dbReference type="GO" id="GO:0032993">
    <property type="term" value="C:protein-DNA complex"/>
    <property type="evidence" value="ECO:0007669"/>
    <property type="project" value="TreeGrafter"/>
</dbReference>
<dbReference type="PROSITE" id="PS50931">
    <property type="entry name" value="HTH_LYSR"/>
    <property type="match status" value="1"/>
</dbReference>
<sequence length="300" mass="33302">MTGMELRHLRYFVAVADYGGFSRAARRLYVSQSALSEQIADLESELGVQLFDRSRLRTVLTAPGELFLKEARKLLSGADAAIKVARLSASGDLGEIRIGFFTGGVGPNFPRLIQRFRQSHPRVHIALHEMIPALQWKALAEGTIDIAFTRRLEVPYSNFLKSEVLRKDPLYAVLPKNHPLARSIVDIRALSHERFVMCVRETSPSLFDKMIELCSEAGFSPEIVNTANVWSSIVLLVQAGEGIAILPANTLQELPKTGLVFCPLKQKNASIELVMAWSPDRESTVLSHLQQLIREAGGKV</sequence>
<dbReference type="Pfam" id="PF00126">
    <property type="entry name" value="HTH_1"/>
    <property type="match status" value="1"/>
</dbReference>
<dbReference type="GO" id="GO:0003677">
    <property type="term" value="F:DNA binding"/>
    <property type="evidence" value="ECO:0007669"/>
    <property type="project" value="UniProtKB-KW"/>
</dbReference>
<dbReference type="InterPro" id="IPR036390">
    <property type="entry name" value="WH_DNA-bd_sf"/>
</dbReference>
<comment type="similarity">
    <text evidence="1">Belongs to the LysR transcriptional regulatory family.</text>
</comment>
<evidence type="ECO:0000256" key="2">
    <source>
        <dbReference type="ARBA" id="ARBA00023015"/>
    </source>
</evidence>
<dbReference type="Gene3D" id="3.40.190.10">
    <property type="entry name" value="Periplasmic binding protein-like II"/>
    <property type="match status" value="2"/>
</dbReference>
<evidence type="ECO:0000313" key="6">
    <source>
        <dbReference type="EMBL" id="QEE26780.1"/>
    </source>
</evidence>
<dbReference type="CDD" id="cd08414">
    <property type="entry name" value="PBP2_LTTR_aromatics_like"/>
    <property type="match status" value="1"/>
</dbReference>
<dbReference type="InterPro" id="IPR005119">
    <property type="entry name" value="LysR_subst-bd"/>
</dbReference>
<proteinExistence type="inferred from homology"/>
<dbReference type="AlphaFoldDB" id="A0A5B9E827"/>
<name>A0A5B9E827_9BACT</name>
<keyword evidence="2" id="KW-0805">Transcription regulation</keyword>
<evidence type="ECO:0000259" key="5">
    <source>
        <dbReference type="PROSITE" id="PS50931"/>
    </source>
</evidence>
<dbReference type="Gene3D" id="1.10.10.10">
    <property type="entry name" value="Winged helix-like DNA-binding domain superfamily/Winged helix DNA-binding domain"/>
    <property type="match status" value="1"/>
</dbReference>
<keyword evidence="3" id="KW-0238">DNA-binding</keyword>
<dbReference type="FunFam" id="1.10.10.10:FF:000001">
    <property type="entry name" value="LysR family transcriptional regulator"/>
    <property type="match status" value="1"/>
</dbReference>
<evidence type="ECO:0000256" key="3">
    <source>
        <dbReference type="ARBA" id="ARBA00023125"/>
    </source>
</evidence>
<keyword evidence="4" id="KW-0804">Transcription</keyword>
<reference evidence="6 7" key="1">
    <citation type="submission" date="2019-08" db="EMBL/GenBank/DDBJ databases">
        <title>Complete genome sequence of Terriglobus albidus strain ORNL.</title>
        <authorList>
            <person name="Podar M."/>
        </authorList>
    </citation>
    <scope>NUCLEOTIDE SEQUENCE [LARGE SCALE GENOMIC DNA]</scope>
    <source>
        <strain evidence="6 7">ORNL</strain>
    </source>
</reference>
<protein>
    <submittedName>
        <fullName evidence="6">LysR family transcriptional regulator</fullName>
    </submittedName>
</protein>
<keyword evidence="7" id="KW-1185">Reference proteome</keyword>
<gene>
    <name evidence="6" type="ORF">FTW19_01435</name>
</gene>
<accession>A0A5B9E827</accession>
<dbReference type="InterPro" id="IPR036388">
    <property type="entry name" value="WH-like_DNA-bd_sf"/>
</dbReference>
<evidence type="ECO:0000256" key="4">
    <source>
        <dbReference type="ARBA" id="ARBA00023163"/>
    </source>
</evidence>
<organism evidence="6 7">
    <name type="scientific">Terriglobus albidus</name>
    <dbReference type="NCBI Taxonomy" id="1592106"/>
    <lineage>
        <taxon>Bacteria</taxon>
        <taxon>Pseudomonadati</taxon>
        <taxon>Acidobacteriota</taxon>
        <taxon>Terriglobia</taxon>
        <taxon>Terriglobales</taxon>
        <taxon>Acidobacteriaceae</taxon>
        <taxon>Terriglobus</taxon>
    </lineage>
</organism>
<dbReference type="EMBL" id="CP042806">
    <property type="protein sequence ID" value="QEE26780.1"/>
    <property type="molecule type" value="Genomic_DNA"/>
</dbReference>
<dbReference type="SUPFAM" id="SSF46785">
    <property type="entry name" value="Winged helix' DNA-binding domain"/>
    <property type="match status" value="1"/>
</dbReference>